<dbReference type="AlphaFoldDB" id="A0A7E4VYQ4"/>
<organism evidence="2 3">
    <name type="scientific">Panagrellus redivivus</name>
    <name type="common">Microworm</name>
    <dbReference type="NCBI Taxonomy" id="6233"/>
    <lineage>
        <taxon>Eukaryota</taxon>
        <taxon>Metazoa</taxon>
        <taxon>Ecdysozoa</taxon>
        <taxon>Nematoda</taxon>
        <taxon>Chromadorea</taxon>
        <taxon>Rhabditida</taxon>
        <taxon>Tylenchina</taxon>
        <taxon>Panagrolaimomorpha</taxon>
        <taxon>Panagrolaimoidea</taxon>
        <taxon>Panagrolaimidae</taxon>
        <taxon>Panagrellus</taxon>
    </lineage>
</organism>
<dbReference type="Proteomes" id="UP000492821">
    <property type="component" value="Unassembled WGS sequence"/>
</dbReference>
<protein>
    <submittedName>
        <fullName evidence="3">GRIP domain-containing protein</fullName>
    </submittedName>
</protein>
<evidence type="ECO:0000313" key="3">
    <source>
        <dbReference type="WBParaSite" id="Pan_g4506.t1"/>
    </source>
</evidence>
<reference evidence="3" key="2">
    <citation type="submission" date="2020-10" db="UniProtKB">
        <authorList>
            <consortium name="WormBaseParasite"/>
        </authorList>
    </citation>
    <scope>IDENTIFICATION</scope>
</reference>
<proteinExistence type="predicted"/>
<keyword evidence="1" id="KW-0175">Coiled coil</keyword>
<sequence length="365" mass="42251">MSTYQRRLEHQVYYTFNLPCGESSTNFQLSTMARRKKKVNFAKKNAKLKRSIVRLCEELNFEVRHRQSLDNACLLQSVKLHENEVQFDKQDATIKELNVQLRRKEEDCCNTISRLQAEISEYQCQINILKKRLKSQHEKENSDSSNQLDDFFKFTEVKAKNLGLEKKVQQLTTRNNELMQSLSDERKARVEALVREEDFLRQNNVQQLQQLTAIESKLAELTISFISGSDHDDDNTETLLDDDDDNTETLLDDDDVWIREFMSLALPSEKLSSLAGLMQHYTEVFSKQPVDSNWKERFVNIVTEKLAHKLRNATDVAQRLVNNPSITIPQDNLDSVHADKTKFLSDEINCLKLICASISVSVIIS</sequence>
<dbReference type="WBParaSite" id="Pan_g4506.t1">
    <property type="protein sequence ID" value="Pan_g4506.t1"/>
    <property type="gene ID" value="Pan_g4506"/>
</dbReference>
<reference evidence="2" key="1">
    <citation type="journal article" date="2013" name="Genetics">
        <title>The draft genome and transcriptome of Panagrellus redivivus are shaped by the harsh demands of a free-living lifestyle.</title>
        <authorList>
            <person name="Srinivasan J."/>
            <person name="Dillman A.R."/>
            <person name="Macchietto M.G."/>
            <person name="Heikkinen L."/>
            <person name="Lakso M."/>
            <person name="Fracchia K.M."/>
            <person name="Antoshechkin I."/>
            <person name="Mortazavi A."/>
            <person name="Wong G."/>
            <person name="Sternberg P.W."/>
        </authorList>
    </citation>
    <scope>NUCLEOTIDE SEQUENCE [LARGE SCALE GENOMIC DNA]</scope>
    <source>
        <strain evidence="2">MT8872</strain>
    </source>
</reference>
<evidence type="ECO:0000256" key="1">
    <source>
        <dbReference type="SAM" id="Coils"/>
    </source>
</evidence>
<evidence type="ECO:0000313" key="2">
    <source>
        <dbReference type="Proteomes" id="UP000492821"/>
    </source>
</evidence>
<keyword evidence="2" id="KW-1185">Reference proteome</keyword>
<feature type="coiled-coil region" evidence="1">
    <location>
        <begin position="87"/>
        <end position="188"/>
    </location>
</feature>
<accession>A0A7E4VYQ4</accession>
<name>A0A7E4VYQ4_PANRE</name>